<dbReference type="eggNOG" id="ENOG502ZCWA">
    <property type="taxonomic scope" value="Bacteria"/>
</dbReference>
<name>K8A1D2_9ENTR</name>
<reference evidence="1" key="1">
    <citation type="submission" date="2012-07" db="EMBL/GenBank/DDBJ databases">
        <authorList>
            <person name="Cummings C."/>
        </authorList>
    </citation>
    <scope>NUCLEOTIDE SEQUENCE</scope>
    <source>
        <strain evidence="1">1330</strain>
    </source>
</reference>
<comment type="caution">
    <text evidence="1">The sequence shown here is derived from an EMBL/GenBank/DDBJ whole genome shotgun (WGS) entry which is preliminary data.</text>
</comment>
<dbReference type="EMBL" id="CAKW01000098">
    <property type="protein sequence ID" value="CCJ73201.1"/>
    <property type="molecule type" value="Genomic_DNA"/>
</dbReference>
<evidence type="ECO:0000313" key="2">
    <source>
        <dbReference type="Proteomes" id="UP000009340"/>
    </source>
</evidence>
<evidence type="ECO:0000313" key="1">
    <source>
        <dbReference type="EMBL" id="CCJ73201.1"/>
    </source>
</evidence>
<protein>
    <submittedName>
        <fullName evidence="1">Uncharacterized protein</fullName>
    </submittedName>
</protein>
<dbReference type="AlphaFoldDB" id="K8A1D2"/>
<accession>K8A1D2</accession>
<organism evidence="1 2">
    <name type="scientific">Cronobacter condimenti 1330</name>
    <dbReference type="NCBI Taxonomy" id="1073999"/>
    <lineage>
        <taxon>Bacteria</taxon>
        <taxon>Pseudomonadati</taxon>
        <taxon>Pseudomonadota</taxon>
        <taxon>Gammaproteobacteria</taxon>
        <taxon>Enterobacterales</taxon>
        <taxon>Enterobacteriaceae</taxon>
        <taxon>Cronobacter</taxon>
    </lineage>
</organism>
<sequence length="307" mass="35151">MRQVILAAPRRRQQLVIERPAFGRQRHAALFDFAKARGMRAGAVTAKTNRLFQRFKARLAQQDRKFTAWRPFYHRFWRYAIFRHERLHAVDIKRARREVVNVAAAKAHHIGNQPMFIMKRVIGCGIHRRMAVPAERFQRLLHKLLCLRGVKPTLLVIHIEQFIAAAGKNIAPGEHRGGAFAQLFILNQFKAQQGSKNTKGVACQRHIIHRAKGGGMHRHASLGEIVITDRVHPHNGENALQRRQLSGGADANRPVALDVQPRQLIGIGELLMQLRVAFQYRQVHVRHQFQQGAILRHLLLVHGRHGL</sequence>
<gene>
    <name evidence="1" type="ORF">BN137_2577</name>
</gene>
<dbReference type="Proteomes" id="UP000009340">
    <property type="component" value="Unassembled WGS sequence"/>
</dbReference>
<proteinExistence type="predicted"/>